<dbReference type="SMART" id="SM00679">
    <property type="entry name" value="CTNS"/>
    <property type="match status" value="2"/>
</dbReference>
<feature type="transmembrane region" description="Helical" evidence="8">
    <location>
        <begin position="247"/>
        <end position="266"/>
    </location>
</feature>
<dbReference type="EMBL" id="DS995701">
    <property type="protein sequence ID" value="EEQ27553.1"/>
    <property type="molecule type" value="Genomic_DNA"/>
</dbReference>
<evidence type="ECO:0000256" key="2">
    <source>
        <dbReference type="ARBA" id="ARBA00022692"/>
    </source>
</evidence>
<dbReference type="InterPro" id="IPR051415">
    <property type="entry name" value="LAAT-1"/>
</dbReference>
<dbReference type="RefSeq" id="XP_002850337.1">
    <property type="nucleotide sequence ID" value="XM_002850291.1"/>
</dbReference>
<comment type="catalytic activity">
    <reaction evidence="6">
        <text>L-histidine(out) + L-arginine(in) = L-histidine(in) + L-arginine(out)</text>
        <dbReference type="Rhea" id="RHEA:71063"/>
        <dbReference type="ChEBI" id="CHEBI:32682"/>
        <dbReference type="ChEBI" id="CHEBI:57595"/>
    </reaction>
</comment>
<dbReference type="OrthoDB" id="8048523at2759"/>
<comment type="similarity">
    <text evidence="5">Belongs to the laat-1 family.</text>
</comment>
<evidence type="ECO:0000256" key="3">
    <source>
        <dbReference type="ARBA" id="ARBA00022989"/>
    </source>
</evidence>
<evidence type="ECO:0000256" key="5">
    <source>
        <dbReference type="ARBA" id="ARBA00038039"/>
    </source>
</evidence>
<dbReference type="Proteomes" id="UP000002035">
    <property type="component" value="Unassembled WGS sequence"/>
</dbReference>
<evidence type="ECO:0000313" key="9">
    <source>
        <dbReference type="EMBL" id="EEQ27553.1"/>
    </source>
</evidence>
<dbReference type="OMA" id="ISQCVYY"/>
<reference evidence="10" key="1">
    <citation type="journal article" date="2012" name="MBio">
        <title>Comparative genome analysis of Trichophyton rubrum and related dermatophytes reveals candidate genes involved in infection.</title>
        <authorList>
            <person name="Martinez D.A."/>
            <person name="Oliver B.G."/>
            <person name="Graeser Y."/>
            <person name="Goldberg J.M."/>
            <person name="Li W."/>
            <person name="Martinez-Rossi N.M."/>
            <person name="Monod M."/>
            <person name="Shelest E."/>
            <person name="Barton R.C."/>
            <person name="Birch E."/>
            <person name="Brakhage A.A."/>
            <person name="Chen Z."/>
            <person name="Gurr S.J."/>
            <person name="Heiman D."/>
            <person name="Heitman J."/>
            <person name="Kosti I."/>
            <person name="Rossi A."/>
            <person name="Saif S."/>
            <person name="Samalova M."/>
            <person name="Saunders C.W."/>
            <person name="Shea T."/>
            <person name="Summerbell R.C."/>
            <person name="Xu J."/>
            <person name="Young S."/>
            <person name="Zeng Q."/>
            <person name="Birren B.W."/>
            <person name="Cuomo C.A."/>
            <person name="White T.C."/>
        </authorList>
    </citation>
    <scope>NUCLEOTIDE SEQUENCE [LARGE SCALE GENOMIC DNA]</scope>
    <source>
        <strain evidence="10">ATCC MYA-4605 / CBS 113480</strain>
    </source>
</reference>
<keyword evidence="2 8" id="KW-0812">Transmembrane</keyword>
<evidence type="ECO:0000256" key="6">
    <source>
        <dbReference type="ARBA" id="ARBA00050768"/>
    </source>
</evidence>
<feature type="region of interest" description="Disordered" evidence="7">
    <location>
        <begin position="108"/>
        <end position="127"/>
    </location>
</feature>
<dbReference type="Pfam" id="PF04193">
    <property type="entry name" value="PQ-loop"/>
    <property type="match status" value="2"/>
</dbReference>
<comment type="subcellular location">
    <subcellularLocation>
        <location evidence="1">Membrane</location>
        <topology evidence="1">Multi-pass membrane protein</topology>
    </subcellularLocation>
</comment>
<dbReference type="HOGENOM" id="CLU_019699_0_0_1"/>
<keyword evidence="4 8" id="KW-0472">Membrane</keyword>
<gene>
    <name evidence="9" type="ORF">MCYG_00441</name>
</gene>
<feature type="transmembrane region" description="Helical" evidence="8">
    <location>
        <begin position="49"/>
        <end position="69"/>
    </location>
</feature>
<dbReference type="VEuPathDB" id="FungiDB:MCYG_00441"/>
<proteinExistence type="inferred from homology"/>
<dbReference type="InterPro" id="IPR006603">
    <property type="entry name" value="PQ-loop_rpt"/>
</dbReference>
<keyword evidence="10" id="KW-1185">Reference proteome</keyword>
<dbReference type="AlphaFoldDB" id="C5FCL9"/>
<dbReference type="GO" id="GO:0034486">
    <property type="term" value="P:vacuolar transmembrane transport"/>
    <property type="evidence" value="ECO:0007669"/>
    <property type="project" value="UniProtKB-ARBA"/>
</dbReference>
<feature type="transmembrane region" description="Helical" evidence="8">
    <location>
        <begin position="278"/>
        <end position="298"/>
    </location>
</feature>
<dbReference type="eggNOG" id="KOG2913">
    <property type="taxonomic scope" value="Eukaryota"/>
</dbReference>
<keyword evidence="3 8" id="KW-1133">Transmembrane helix</keyword>
<dbReference type="FunFam" id="1.20.1280.290:FF:000009">
    <property type="entry name" value="PQ loop repeat family protein"/>
    <property type="match status" value="1"/>
</dbReference>
<dbReference type="GO" id="GO:0015174">
    <property type="term" value="F:basic amino acid transmembrane transporter activity"/>
    <property type="evidence" value="ECO:0007669"/>
    <property type="project" value="UniProtKB-ARBA"/>
</dbReference>
<organism evidence="9 10">
    <name type="scientific">Arthroderma otae (strain ATCC MYA-4605 / CBS 113480)</name>
    <name type="common">Microsporum canis</name>
    <dbReference type="NCBI Taxonomy" id="554155"/>
    <lineage>
        <taxon>Eukaryota</taxon>
        <taxon>Fungi</taxon>
        <taxon>Dikarya</taxon>
        <taxon>Ascomycota</taxon>
        <taxon>Pezizomycotina</taxon>
        <taxon>Eurotiomycetes</taxon>
        <taxon>Eurotiomycetidae</taxon>
        <taxon>Onygenales</taxon>
        <taxon>Arthrodermataceae</taxon>
        <taxon>Microsporum</taxon>
    </lineage>
</organism>
<dbReference type="FunFam" id="1.20.1280.290:FF:000012">
    <property type="entry name" value="Vacuolar membrane PQ loop repeat protein"/>
    <property type="match status" value="1"/>
</dbReference>
<dbReference type="PANTHER" id="PTHR16201:SF44">
    <property type="entry name" value="SEVEN TRANSMEMBRANE PROTEIN 1"/>
    <property type="match status" value="1"/>
</dbReference>
<evidence type="ECO:0000256" key="7">
    <source>
        <dbReference type="SAM" id="MobiDB-lite"/>
    </source>
</evidence>
<evidence type="ECO:0000256" key="8">
    <source>
        <dbReference type="SAM" id="Phobius"/>
    </source>
</evidence>
<dbReference type="GeneID" id="9225478"/>
<dbReference type="GO" id="GO:0098852">
    <property type="term" value="C:lytic vacuole membrane"/>
    <property type="evidence" value="ECO:0007669"/>
    <property type="project" value="UniProtKB-ARBA"/>
</dbReference>
<feature type="transmembrane region" description="Helical" evidence="8">
    <location>
        <begin position="210"/>
        <end position="227"/>
    </location>
</feature>
<dbReference type="Gene3D" id="1.20.1280.290">
    <property type="match status" value="2"/>
</dbReference>
<accession>C5FCL9</accession>
<protein>
    <submittedName>
        <fullName evidence="9">Vacuolar membrane PQ loop repeat protein</fullName>
    </submittedName>
</protein>
<feature type="transmembrane region" description="Helical" evidence="8">
    <location>
        <begin position="75"/>
        <end position="98"/>
    </location>
</feature>
<dbReference type="PANTHER" id="PTHR16201">
    <property type="entry name" value="SEVEN TRANSMEMBRANE PROTEIN 1-RELATED"/>
    <property type="match status" value="1"/>
</dbReference>
<evidence type="ECO:0000313" key="10">
    <source>
        <dbReference type="Proteomes" id="UP000002035"/>
    </source>
</evidence>
<sequence>MLDSFDSIPLTYRETASGILGSISLACWIFLLVPQLVENYKNGNAKAISFTFILVWFVGDIANLVGSLWAKLVPVVVAIAIYFCIADGVLICQCIYYNERVSQQTARRTSSYTDHDDEGEVAPQPTTPLLSRRMSENLGLPGRRRLDSNQSSRDPLVKMLEEDEPRSTWAKNTLSLLGICAAGTAGWVIAWKTGAWKPTPIHNIGNPIEMAVGAQIVGYFSALCYLGARIPQIIKNYREKSCEGLSLLFFVFSLLGNATYGAGILFHSTEKEYFLTNLPWLMGSLGTIVEDIVIFFQFRIYAVPEELSTSTVV</sequence>
<name>C5FCL9_ARTOC</name>
<evidence type="ECO:0000256" key="1">
    <source>
        <dbReference type="ARBA" id="ARBA00004141"/>
    </source>
</evidence>
<feature type="transmembrane region" description="Helical" evidence="8">
    <location>
        <begin position="173"/>
        <end position="190"/>
    </location>
</feature>
<feature type="transmembrane region" description="Helical" evidence="8">
    <location>
        <begin position="15"/>
        <end position="37"/>
    </location>
</feature>
<evidence type="ECO:0000256" key="4">
    <source>
        <dbReference type="ARBA" id="ARBA00023136"/>
    </source>
</evidence>